<evidence type="ECO:0000256" key="5">
    <source>
        <dbReference type="ARBA" id="ARBA00023274"/>
    </source>
</evidence>
<evidence type="ECO:0000256" key="2">
    <source>
        <dbReference type="ARBA" id="ARBA00022574"/>
    </source>
</evidence>
<comment type="similarity">
    <text evidence="1">Belongs to the WD repeat G protein beta family. Ribosomal protein RACK1 subfamily.</text>
</comment>
<name>A0ABD1YVJ1_9MARC</name>
<dbReference type="SMART" id="SM00320">
    <property type="entry name" value="WD40"/>
    <property type="match status" value="7"/>
</dbReference>
<evidence type="ECO:0008006" key="9">
    <source>
        <dbReference type="Google" id="ProtNLM"/>
    </source>
</evidence>
<feature type="repeat" description="WD" evidence="6">
    <location>
        <begin position="59"/>
        <end position="100"/>
    </location>
</feature>
<keyword evidence="2 6" id="KW-0853">WD repeat</keyword>
<proteinExistence type="inferred from homology"/>
<dbReference type="InterPro" id="IPR045223">
    <property type="entry name" value="RACK1-like"/>
</dbReference>
<evidence type="ECO:0000256" key="1">
    <source>
        <dbReference type="ARBA" id="ARBA00007253"/>
    </source>
</evidence>
<evidence type="ECO:0000256" key="4">
    <source>
        <dbReference type="ARBA" id="ARBA00022980"/>
    </source>
</evidence>
<dbReference type="SUPFAM" id="SSF50978">
    <property type="entry name" value="WD40 repeat-like"/>
    <property type="match status" value="1"/>
</dbReference>
<reference evidence="7 8" key="1">
    <citation type="submission" date="2024-09" db="EMBL/GenBank/DDBJ databases">
        <title>Chromosome-scale assembly of Riccia fluitans.</title>
        <authorList>
            <person name="Paukszto L."/>
            <person name="Sawicki J."/>
            <person name="Karawczyk K."/>
            <person name="Piernik-Szablinska J."/>
            <person name="Szczecinska M."/>
            <person name="Mazdziarz M."/>
        </authorList>
    </citation>
    <scope>NUCLEOTIDE SEQUENCE [LARGE SCALE GENOMIC DNA]</scope>
    <source>
        <strain evidence="7">Rf_01</strain>
        <tissue evidence="7">Aerial parts of the thallus</tissue>
    </source>
</reference>
<keyword evidence="4" id="KW-0689">Ribosomal protein</keyword>
<dbReference type="GO" id="GO:0005840">
    <property type="term" value="C:ribosome"/>
    <property type="evidence" value="ECO:0007669"/>
    <property type="project" value="UniProtKB-KW"/>
</dbReference>
<evidence type="ECO:0000256" key="6">
    <source>
        <dbReference type="PROSITE-ProRule" id="PRU00221"/>
    </source>
</evidence>
<feature type="repeat" description="WD" evidence="6">
    <location>
        <begin position="280"/>
        <end position="311"/>
    </location>
</feature>
<dbReference type="PANTHER" id="PTHR19868">
    <property type="entry name" value="RECEPTOR FOR ACTIVATED PROTEIN KINASE C RACK1"/>
    <property type="match status" value="1"/>
</dbReference>
<feature type="repeat" description="WD" evidence="6">
    <location>
        <begin position="145"/>
        <end position="188"/>
    </location>
</feature>
<dbReference type="CDD" id="cd00200">
    <property type="entry name" value="WD40"/>
    <property type="match status" value="1"/>
</dbReference>
<keyword evidence="3" id="KW-0677">Repeat</keyword>
<protein>
    <recommendedName>
        <fullName evidence="9">Guanine nucleotide-binding protein subunit beta-like protein</fullName>
    </recommendedName>
</protein>
<evidence type="ECO:0000313" key="8">
    <source>
        <dbReference type="Proteomes" id="UP001605036"/>
    </source>
</evidence>
<dbReference type="Gene3D" id="2.130.10.10">
    <property type="entry name" value="YVTN repeat-like/Quinoprotein amine dehydrogenase"/>
    <property type="match status" value="1"/>
</dbReference>
<dbReference type="InterPro" id="IPR036322">
    <property type="entry name" value="WD40_repeat_dom_sf"/>
</dbReference>
<feature type="repeat" description="WD" evidence="6">
    <location>
        <begin position="101"/>
        <end position="133"/>
    </location>
</feature>
<dbReference type="InterPro" id="IPR015943">
    <property type="entry name" value="WD40/YVTN_repeat-like_dom_sf"/>
</dbReference>
<dbReference type="InterPro" id="IPR001680">
    <property type="entry name" value="WD40_rpt"/>
</dbReference>
<dbReference type="InterPro" id="IPR019775">
    <property type="entry name" value="WD40_repeat_CS"/>
</dbReference>
<organism evidence="7 8">
    <name type="scientific">Riccia fluitans</name>
    <dbReference type="NCBI Taxonomy" id="41844"/>
    <lineage>
        <taxon>Eukaryota</taxon>
        <taxon>Viridiplantae</taxon>
        <taxon>Streptophyta</taxon>
        <taxon>Embryophyta</taxon>
        <taxon>Marchantiophyta</taxon>
        <taxon>Marchantiopsida</taxon>
        <taxon>Marchantiidae</taxon>
        <taxon>Marchantiales</taxon>
        <taxon>Ricciaceae</taxon>
        <taxon>Riccia</taxon>
    </lineage>
</organism>
<feature type="repeat" description="WD" evidence="6">
    <location>
        <begin position="189"/>
        <end position="230"/>
    </location>
</feature>
<gene>
    <name evidence="7" type="ORF">R1flu_006265</name>
</gene>
<dbReference type="PROSITE" id="PS50082">
    <property type="entry name" value="WD_REPEATS_2"/>
    <property type="match status" value="6"/>
</dbReference>
<accession>A0ABD1YVJ1</accession>
<comment type="caution">
    <text evidence="7">The sequence shown here is derived from an EMBL/GenBank/DDBJ whole genome shotgun (WGS) entry which is preliminary data.</text>
</comment>
<dbReference type="GO" id="GO:1990904">
    <property type="term" value="C:ribonucleoprotein complex"/>
    <property type="evidence" value="ECO:0007669"/>
    <property type="project" value="UniProtKB-KW"/>
</dbReference>
<evidence type="ECO:0000313" key="7">
    <source>
        <dbReference type="EMBL" id="KAL2634786.1"/>
    </source>
</evidence>
<dbReference type="PRINTS" id="PR00320">
    <property type="entry name" value="GPROTEINBRPT"/>
</dbReference>
<sequence>MAETLVLRGTLKGHSNWVTAIACPLDNPDLILSASRDKSIIVWTLTREEGNYGFAKRRLTGHGGFVQDVVISSDGQFALSGSWDGTLRLWDLNTGTTTRRFVGHTKDVLSVAFSVDNRQIVSGSRDKTIKLWNTLGECKYTIQDSDAHNGWVSCVRFSPVTANPLIVSGSWDKVVKVWNLTNCKIRTSLVGHTGYINTVTVSPDGSLCASGGKDGVAMLWDLAEGKRLYSLDAGDIIHALCFSPNRYWLCAATQQCIKIWDLESKSIVDELRPDFPTLSKKAQTPYCTSLNWSADGSTLYSGYTDGHIRVWGVGRANPQVGVNQTMVSIGILLLRVHNGVPAY</sequence>
<dbReference type="PROSITE" id="PS00678">
    <property type="entry name" value="WD_REPEATS_1"/>
    <property type="match status" value="3"/>
</dbReference>
<dbReference type="AlphaFoldDB" id="A0ABD1YVJ1"/>
<dbReference type="PROSITE" id="PS50294">
    <property type="entry name" value="WD_REPEATS_REGION"/>
    <property type="match status" value="4"/>
</dbReference>
<keyword evidence="5" id="KW-0687">Ribonucleoprotein</keyword>
<dbReference type="EMBL" id="JBHFFA010000003">
    <property type="protein sequence ID" value="KAL2634786.1"/>
    <property type="molecule type" value="Genomic_DNA"/>
</dbReference>
<dbReference type="Proteomes" id="UP001605036">
    <property type="component" value="Unassembled WGS sequence"/>
</dbReference>
<dbReference type="InterPro" id="IPR020472">
    <property type="entry name" value="WD40_PAC1"/>
</dbReference>
<dbReference type="FunFam" id="2.130.10.10:FF:000018">
    <property type="entry name" value="Receptor for activated C kinase 1"/>
    <property type="match status" value="1"/>
</dbReference>
<keyword evidence="8" id="KW-1185">Reference proteome</keyword>
<dbReference type="Pfam" id="PF00400">
    <property type="entry name" value="WD40"/>
    <property type="match status" value="7"/>
</dbReference>
<feature type="repeat" description="WD" evidence="6">
    <location>
        <begin position="11"/>
        <end position="45"/>
    </location>
</feature>
<evidence type="ECO:0000256" key="3">
    <source>
        <dbReference type="ARBA" id="ARBA00022737"/>
    </source>
</evidence>